<evidence type="ECO:0000256" key="10">
    <source>
        <dbReference type="ARBA" id="ARBA00022884"/>
    </source>
</evidence>
<keyword evidence="9 14" id="KW-0949">S-adenosyl-L-methionine</keyword>
<dbReference type="Gene3D" id="3.30.70.1170">
    <property type="entry name" value="Sun protein, domain 3"/>
    <property type="match status" value="1"/>
</dbReference>
<dbReference type="InterPro" id="IPR035926">
    <property type="entry name" value="NusB-like_sf"/>
</dbReference>
<keyword evidence="6" id="KW-0698">rRNA processing</keyword>
<feature type="binding site" evidence="14">
    <location>
        <position position="310"/>
    </location>
    <ligand>
        <name>S-adenosyl-L-methionine</name>
        <dbReference type="ChEBI" id="CHEBI:59789"/>
    </ligand>
</feature>
<feature type="binding site" evidence="14">
    <location>
        <position position="357"/>
    </location>
    <ligand>
        <name>S-adenosyl-L-methionine</name>
        <dbReference type="ChEBI" id="CHEBI:59789"/>
    </ligand>
</feature>
<reference evidence="17" key="2">
    <citation type="submission" date="2020-09" db="EMBL/GenBank/DDBJ databases">
        <authorList>
            <person name="Sun Q."/>
            <person name="Ohkuma M."/>
        </authorList>
    </citation>
    <scope>NUCLEOTIDE SEQUENCE</scope>
    <source>
        <strain evidence="17">JCM 18487</strain>
    </source>
</reference>
<keyword evidence="8 14" id="KW-0808">Transferase</keyword>
<dbReference type="PROSITE" id="PS51686">
    <property type="entry name" value="SAM_MT_RSMB_NOP"/>
    <property type="match status" value="1"/>
</dbReference>
<dbReference type="InterPro" id="IPR023267">
    <property type="entry name" value="RCMT"/>
</dbReference>
<dbReference type="EC" id="2.1.1.176" evidence="4"/>
<feature type="compositionally biased region" description="Basic and acidic residues" evidence="15">
    <location>
        <begin position="1"/>
        <end position="11"/>
    </location>
</feature>
<evidence type="ECO:0000256" key="9">
    <source>
        <dbReference type="ARBA" id="ARBA00022691"/>
    </source>
</evidence>
<keyword evidence="7 14" id="KW-0489">Methyltransferase</keyword>
<dbReference type="NCBIfam" id="NF011494">
    <property type="entry name" value="PRK14902.1"/>
    <property type="match status" value="1"/>
</dbReference>
<evidence type="ECO:0000256" key="8">
    <source>
        <dbReference type="ARBA" id="ARBA00022679"/>
    </source>
</evidence>
<comment type="subcellular location">
    <subcellularLocation>
        <location evidence="2">Cytoplasm</location>
    </subcellularLocation>
</comment>
<dbReference type="FunFam" id="3.40.50.150:FF:000257">
    <property type="entry name" value="16S rRNA methyltransferase"/>
    <property type="match status" value="1"/>
</dbReference>
<dbReference type="CDD" id="cd02440">
    <property type="entry name" value="AdoMet_MTases"/>
    <property type="match status" value="1"/>
</dbReference>
<evidence type="ECO:0000256" key="3">
    <source>
        <dbReference type="ARBA" id="ARBA00007494"/>
    </source>
</evidence>
<evidence type="ECO:0000256" key="15">
    <source>
        <dbReference type="SAM" id="MobiDB-lite"/>
    </source>
</evidence>
<dbReference type="InterPro" id="IPR029063">
    <property type="entry name" value="SAM-dependent_MTases_sf"/>
</dbReference>
<organism evidence="17 18">
    <name type="scientific">Alicyclobacillus cellulosilyticus</name>
    <dbReference type="NCBI Taxonomy" id="1003997"/>
    <lineage>
        <taxon>Bacteria</taxon>
        <taxon>Bacillati</taxon>
        <taxon>Bacillota</taxon>
        <taxon>Bacilli</taxon>
        <taxon>Bacillales</taxon>
        <taxon>Alicyclobacillaceae</taxon>
        <taxon>Alicyclobacillus</taxon>
    </lineage>
</organism>
<evidence type="ECO:0000256" key="6">
    <source>
        <dbReference type="ARBA" id="ARBA00022552"/>
    </source>
</evidence>
<evidence type="ECO:0000313" key="17">
    <source>
        <dbReference type="EMBL" id="GGJ08190.1"/>
    </source>
</evidence>
<dbReference type="SUPFAM" id="SSF53335">
    <property type="entry name" value="S-adenosyl-L-methionine-dependent methyltransferases"/>
    <property type="match status" value="1"/>
</dbReference>
<feature type="active site" description="Nucleophile" evidence="14">
    <location>
        <position position="410"/>
    </location>
</feature>
<feature type="region of interest" description="Disordered" evidence="15">
    <location>
        <begin position="1"/>
        <end position="23"/>
    </location>
</feature>
<comment type="similarity">
    <text evidence="3 14">Belongs to the class I-like SAM-binding methyltransferase superfamily. RsmB/NOP family.</text>
</comment>
<dbReference type="PANTHER" id="PTHR22807">
    <property type="entry name" value="NOP2 YEAST -RELATED NOL1/NOP2/FMU SUN DOMAIN-CONTAINING"/>
    <property type="match status" value="1"/>
</dbReference>
<evidence type="ECO:0000256" key="11">
    <source>
        <dbReference type="ARBA" id="ARBA00030399"/>
    </source>
</evidence>
<dbReference type="GO" id="GO:0008649">
    <property type="term" value="F:rRNA methyltransferase activity"/>
    <property type="evidence" value="ECO:0007669"/>
    <property type="project" value="InterPro"/>
</dbReference>
<dbReference type="InterPro" id="IPR004573">
    <property type="entry name" value="rRNA_ssu_MeTfrase_B"/>
</dbReference>
<evidence type="ECO:0000256" key="4">
    <source>
        <dbReference type="ARBA" id="ARBA00012140"/>
    </source>
</evidence>
<evidence type="ECO:0000256" key="7">
    <source>
        <dbReference type="ARBA" id="ARBA00022603"/>
    </source>
</evidence>
<dbReference type="PRINTS" id="PR02008">
    <property type="entry name" value="RCMTFAMILY"/>
</dbReference>
<dbReference type="Gene3D" id="3.40.50.150">
    <property type="entry name" value="Vaccinia Virus protein VP39"/>
    <property type="match status" value="1"/>
</dbReference>
<dbReference type="InterPro" id="IPR049560">
    <property type="entry name" value="MeTrfase_RsmB-F_NOP2_cat"/>
</dbReference>
<evidence type="ECO:0000256" key="1">
    <source>
        <dbReference type="ARBA" id="ARBA00002724"/>
    </source>
</evidence>
<dbReference type="EMBL" id="BMOY01000024">
    <property type="protein sequence ID" value="GGJ08190.1"/>
    <property type="molecule type" value="Genomic_DNA"/>
</dbReference>
<evidence type="ECO:0000256" key="5">
    <source>
        <dbReference type="ARBA" id="ARBA00022490"/>
    </source>
</evidence>
<comment type="caution">
    <text evidence="17">The sequence shown here is derived from an EMBL/GenBank/DDBJ whole genome shotgun (WGS) entry which is preliminary data.</text>
</comment>
<dbReference type="GO" id="GO:0005737">
    <property type="term" value="C:cytoplasm"/>
    <property type="evidence" value="ECO:0007669"/>
    <property type="project" value="UniProtKB-SubCell"/>
</dbReference>
<sequence length="479" mass="51910">MSGPHRSDGRHRLARPRPGGHVSPARQAAFAVLLAVEQDEAYANVALQQALREGAWSARDKALCTGLVYGTLQRQRSLDALIAPWTSRPLGELTPAVRVLLRMAVYQLTFLDRVPAYAAIHEAVELCKSVQPQAAGFVNGVLRSFARAPSPPCERLRALADKAADEAEAWGIWYSYPTWLVTRWRAAFGPARCERMLAACNEEAGLSLRVNPLRASVDAVVAALAAQGVHAEPSPVSPAGVRVADGFAVENAAVYRDGWVTPQDEAAMLVAPLVRPAEHRRILDMCAAPGTKTTHLAELQADGGDIEACDIHPHKLRLLHGALRRLGIGSVRTRMMDARLLPDLPGMREAFDAVLLDAPCSGFGVLRHRPDIRWRRTPDDVTRLARLQRELLLAAVRLVRPGGVIVYSTCTLLPEENEEVVTAALSAAAGAVVAEDIRDELPPRPRAEAVDAPPGLYILPDALGTDGFFIARLRKVRAG</sequence>
<comment type="function">
    <text evidence="1">Specifically methylates the cytosine at position 967 (m5C967) of 16S rRNA.</text>
</comment>
<dbReference type="PROSITE" id="PS01153">
    <property type="entry name" value="NOL1_NOP2_SUN"/>
    <property type="match status" value="1"/>
</dbReference>
<comment type="caution">
    <text evidence="14">Lacks conserved residue(s) required for the propagation of feature annotation.</text>
</comment>
<feature type="domain" description="SAM-dependent MTase RsmB/NOP-type" evidence="16">
    <location>
        <begin position="196"/>
        <end position="476"/>
    </location>
</feature>
<evidence type="ECO:0000313" key="18">
    <source>
        <dbReference type="Proteomes" id="UP000637695"/>
    </source>
</evidence>
<feature type="binding site" evidence="14">
    <location>
        <position position="337"/>
    </location>
    <ligand>
        <name>S-adenosyl-L-methionine</name>
        <dbReference type="ChEBI" id="CHEBI:59789"/>
    </ligand>
</feature>
<dbReference type="InterPro" id="IPR001678">
    <property type="entry name" value="MeTrfase_RsmB-F_NOP2_dom"/>
</dbReference>
<accession>A0A917KCE0</accession>
<keyword evidence="18" id="KW-1185">Reference proteome</keyword>
<evidence type="ECO:0000256" key="14">
    <source>
        <dbReference type="PROSITE-ProRule" id="PRU01023"/>
    </source>
</evidence>
<dbReference type="InterPro" id="IPR018314">
    <property type="entry name" value="RsmB/NOL1/NOP2-like_CS"/>
</dbReference>
<dbReference type="Pfam" id="PF01029">
    <property type="entry name" value="NusB"/>
    <property type="match status" value="1"/>
</dbReference>
<dbReference type="SUPFAM" id="SSF48013">
    <property type="entry name" value="NusB-like"/>
    <property type="match status" value="1"/>
</dbReference>
<dbReference type="RefSeq" id="WP_188882376.1">
    <property type="nucleotide sequence ID" value="NZ_BMOY01000024.1"/>
</dbReference>
<name>A0A917KCE0_9BACL</name>
<reference evidence="17" key="1">
    <citation type="journal article" date="2014" name="Int. J. Syst. Evol. Microbiol.">
        <title>Complete genome sequence of Corynebacterium casei LMG S-19264T (=DSM 44701T), isolated from a smear-ripened cheese.</title>
        <authorList>
            <consortium name="US DOE Joint Genome Institute (JGI-PGF)"/>
            <person name="Walter F."/>
            <person name="Albersmeier A."/>
            <person name="Kalinowski J."/>
            <person name="Ruckert C."/>
        </authorList>
    </citation>
    <scope>NUCLEOTIDE SEQUENCE</scope>
    <source>
        <strain evidence="17">JCM 18487</strain>
    </source>
</reference>
<dbReference type="InterPro" id="IPR006027">
    <property type="entry name" value="NusB_RsmB_TIM44"/>
</dbReference>
<protein>
    <recommendedName>
        <fullName evidence="4">16S rRNA (cytosine(967)-C(5))-methyltransferase</fullName>
        <ecNumber evidence="4">2.1.1.176</ecNumber>
    </recommendedName>
    <alternativeName>
        <fullName evidence="11">16S rRNA m5C967 methyltransferase</fullName>
    </alternativeName>
    <alternativeName>
        <fullName evidence="12">rRNA (cytosine-C(5)-)-methyltransferase RsmB</fullName>
    </alternativeName>
</protein>
<dbReference type="Gene3D" id="1.10.940.10">
    <property type="entry name" value="NusB-like"/>
    <property type="match status" value="1"/>
</dbReference>
<dbReference type="GO" id="GO:0006355">
    <property type="term" value="P:regulation of DNA-templated transcription"/>
    <property type="evidence" value="ECO:0007669"/>
    <property type="project" value="InterPro"/>
</dbReference>
<dbReference type="PANTHER" id="PTHR22807:SF53">
    <property type="entry name" value="RIBOSOMAL RNA SMALL SUBUNIT METHYLTRANSFERASE B-RELATED"/>
    <property type="match status" value="1"/>
</dbReference>
<dbReference type="InterPro" id="IPR054728">
    <property type="entry name" value="RsmB-like_ferredoxin"/>
</dbReference>
<evidence type="ECO:0000256" key="12">
    <source>
        <dbReference type="ARBA" id="ARBA00031088"/>
    </source>
</evidence>
<evidence type="ECO:0000259" key="16">
    <source>
        <dbReference type="PROSITE" id="PS51686"/>
    </source>
</evidence>
<comment type="catalytic activity">
    <reaction evidence="13">
        <text>cytidine(967) in 16S rRNA + S-adenosyl-L-methionine = 5-methylcytidine(967) in 16S rRNA + S-adenosyl-L-homocysteine + H(+)</text>
        <dbReference type="Rhea" id="RHEA:42748"/>
        <dbReference type="Rhea" id="RHEA-COMP:10219"/>
        <dbReference type="Rhea" id="RHEA-COMP:10220"/>
        <dbReference type="ChEBI" id="CHEBI:15378"/>
        <dbReference type="ChEBI" id="CHEBI:57856"/>
        <dbReference type="ChEBI" id="CHEBI:59789"/>
        <dbReference type="ChEBI" id="CHEBI:74483"/>
        <dbReference type="ChEBI" id="CHEBI:82748"/>
        <dbReference type="EC" id="2.1.1.176"/>
    </reaction>
</comment>
<dbReference type="Pfam" id="PF01189">
    <property type="entry name" value="Methyltr_RsmB-F"/>
    <property type="match status" value="1"/>
</dbReference>
<proteinExistence type="inferred from homology"/>
<dbReference type="Proteomes" id="UP000637695">
    <property type="component" value="Unassembled WGS sequence"/>
</dbReference>
<dbReference type="NCBIfam" id="TIGR00563">
    <property type="entry name" value="rsmB"/>
    <property type="match status" value="1"/>
</dbReference>
<evidence type="ECO:0000256" key="13">
    <source>
        <dbReference type="ARBA" id="ARBA00047283"/>
    </source>
</evidence>
<dbReference type="AlphaFoldDB" id="A0A917KCE0"/>
<gene>
    <name evidence="17" type="ORF">GCM10010885_16670</name>
</gene>
<keyword evidence="10 14" id="KW-0694">RNA-binding</keyword>
<keyword evidence="5" id="KW-0963">Cytoplasm</keyword>
<dbReference type="GO" id="GO:0003723">
    <property type="term" value="F:RNA binding"/>
    <property type="evidence" value="ECO:0007669"/>
    <property type="project" value="UniProtKB-UniRule"/>
</dbReference>
<dbReference type="Pfam" id="PF22458">
    <property type="entry name" value="RsmF-B_ferredox"/>
    <property type="match status" value="1"/>
</dbReference>
<evidence type="ECO:0000256" key="2">
    <source>
        <dbReference type="ARBA" id="ARBA00004496"/>
    </source>
</evidence>